<comment type="caution">
    <text evidence="2">The sequence shown here is derived from an EMBL/GenBank/DDBJ whole genome shotgun (WGS) entry which is preliminary data.</text>
</comment>
<dbReference type="SMART" id="SM00966">
    <property type="entry name" value="SpoVT_AbrB"/>
    <property type="match status" value="1"/>
</dbReference>
<organism evidence="2 3">
    <name type="scientific">Sphingomonas endophytica</name>
    <dbReference type="NCBI Taxonomy" id="869719"/>
    <lineage>
        <taxon>Bacteria</taxon>
        <taxon>Pseudomonadati</taxon>
        <taxon>Pseudomonadota</taxon>
        <taxon>Alphaproteobacteria</taxon>
        <taxon>Sphingomonadales</taxon>
        <taxon>Sphingomonadaceae</taxon>
        <taxon>Sphingomonas</taxon>
    </lineage>
</organism>
<evidence type="ECO:0000313" key="3">
    <source>
        <dbReference type="Proteomes" id="UP000560131"/>
    </source>
</evidence>
<name>A0ABR6NBV9_9SPHN</name>
<gene>
    <name evidence="2" type="ORF">FHS97_003467</name>
</gene>
<protein>
    <submittedName>
        <fullName evidence="2">Antitoxin component of MazEF toxin-antitoxin module</fullName>
    </submittedName>
</protein>
<dbReference type="SUPFAM" id="SSF89447">
    <property type="entry name" value="AbrB/MazE/MraZ-like"/>
    <property type="match status" value="1"/>
</dbReference>
<dbReference type="InterPro" id="IPR037914">
    <property type="entry name" value="SpoVT-AbrB_sf"/>
</dbReference>
<evidence type="ECO:0000259" key="1">
    <source>
        <dbReference type="SMART" id="SM00966"/>
    </source>
</evidence>
<evidence type="ECO:0000313" key="2">
    <source>
        <dbReference type="EMBL" id="MBB5727511.1"/>
    </source>
</evidence>
<feature type="domain" description="SpoVT-AbrB" evidence="1">
    <location>
        <begin position="6"/>
        <end position="51"/>
    </location>
</feature>
<dbReference type="Gene3D" id="2.10.260.10">
    <property type="match status" value="1"/>
</dbReference>
<proteinExistence type="predicted"/>
<keyword evidence="3" id="KW-1185">Reference proteome</keyword>
<reference evidence="2 3" key="1">
    <citation type="submission" date="2020-08" db="EMBL/GenBank/DDBJ databases">
        <title>Genomic Encyclopedia of Type Strains, Phase IV (KMG-IV): sequencing the most valuable type-strain genomes for metagenomic binning, comparative biology and taxonomic classification.</title>
        <authorList>
            <person name="Goeker M."/>
        </authorList>
    </citation>
    <scope>NUCLEOTIDE SEQUENCE [LARGE SCALE GENOMIC DNA]</scope>
    <source>
        <strain evidence="2 3">DSM 101535</strain>
    </source>
</reference>
<accession>A0ABR6NBV9</accession>
<sequence>MENLLTTVAADGAITIPPDLLRACGLAEGNEVTLEMIDGGIRIARRDPRDDGLHD</sequence>
<dbReference type="Proteomes" id="UP000560131">
    <property type="component" value="Unassembled WGS sequence"/>
</dbReference>
<dbReference type="Pfam" id="PF04014">
    <property type="entry name" value="MazE_antitoxin"/>
    <property type="match status" value="1"/>
</dbReference>
<dbReference type="RefSeq" id="WP_184040976.1">
    <property type="nucleotide sequence ID" value="NZ_BAABAR010000015.1"/>
</dbReference>
<dbReference type="InterPro" id="IPR007159">
    <property type="entry name" value="SpoVT-AbrB_dom"/>
</dbReference>
<dbReference type="EMBL" id="JACIJN010000017">
    <property type="protein sequence ID" value="MBB5727511.1"/>
    <property type="molecule type" value="Genomic_DNA"/>
</dbReference>